<evidence type="ECO:0000313" key="1">
    <source>
        <dbReference type="EMBL" id="KAI3811811.1"/>
    </source>
</evidence>
<reference evidence="2" key="1">
    <citation type="journal article" date="2022" name="Mol. Ecol. Resour.">
        <title>The genomes of chicory, endive, great burdock and yacon provide insights into Asteraceae palaeo-polyploidization history and plant inulin production.</title>
        <authorList>
            <person name="Fan W."/>
            <person name="Wang S."/>
            <person name="Wang H."/>
            <person name="Wang A."/>
            <person name="Jiang F."/>
            <person name="Liu H."/>
            <person name="Zhao H."/>
            <person name="Xu D."/>
            <person name="Zhang Y."/>
        </authorList>
    </citation>
    <scope>NUCLEOTIDE SEQUENCE [LARGE SCALE GENOMIC DNA]</scope>
    <source>
        <strain evidence="2">cv. Yunnan</strain>
    </source>
</reference>
<protein>
    <submittedName>
        <fullName evidence="1">Uncharacterized protein</fullName>
    </submittedName>
</protein>
<organism evidence="1 2">
    <name type="scientific">Smallanthus sonchifolius</name>
    <dbReference type="NCBI Taxonomy" id="185202"/>
    <lineage>
        <taxon>Eukaryota</taxon>
        <taxon>Viridiplantae</taxon>
        <taxon>Streptophyta</taxon>
        <taxon>Embryophyta</taxon>
        <taxon>Tracheophyta</taxon>
        <taxon>Spermatophyta</taxon>
        <taxon>Magnoliopsida</taxon>
        <taxon>eudicotyledons</taxon>
        <taxon>Gunneridae</taxon>
        <taxon>Pentapetalae</taxon>
        <taxon>asterids</taxon>
        <taxon>campanulids</taxon>
        <taxon>Asterales</taxon>
        <taxon>Asteraceae</taxon>
        <taxon>Asteroideae</taxon>
        <taxon>Heliantheae alliance</taxon>
        <taxon>Millerieae</taxon>
        <taxon>Smallanthus</taxon>
    </lineage>
</organism>
<evidence type="ECO:0000313" key="2">
    <source>
        <dbReference type="Proteomes" id="UP001056120"/>
    </source>
</evidence>
<name>A0ACB9IWE0_9ASTR</name>
<reference evidence="1 2" key="2">
    <citation type="journal article" date="2022" name="Mol. Ecol. Resour.">
        <title>The genomes of chicory, endive, great burdock and yacon provide insights into Asteraceae paleo-polyploidization history and plant inulin production.</title>
        <authorList>
            <person name="Fan W."/>
            <person name="Wang S."/>
            <person name="Wang H."/>
            <person name="Wang A."/>
            <person name="Jiang F."/>
            <person name="Liu H."/>
            <person name="Zhao H."/>
            <person name="Xu D."/>
            <person name="Zhang Y."/>
        </authorList>
    </citation>
    <scope>NUCLEOTIDE SEQUENCE [LARGE SCALE GENOMIC DNA]</scope>
    <source>
        <strain evidence="2">cv. Yunnan</strain>
        <tissue evidence="1">Leaves</tissue>
    </source>
</reference>
<gene>
    <name evidence="1" type="ORF">L1987_21543</name>
</gene>
<dbReference type="EMBL" id="CM042024">
    <property type="protein sequence ID" value="KAI3811811.1"/>
    <property type="molecule type" value="Genomic_DNA"/>
</dbReference>
<dbReference type="Proteomes" id="UP001056120">
    <property type="component" value="Linkage Group LG07"/>
</dbReference>
<proteinExistence type="predicted"/>
<sequence>MRERLWVAGEESFQGSDGGGFKAAAVVVSRSRGGGGCRQRWQIKVEGSRSMEIRGRLKTKGADRSCGEQIDG</sequence>
<comment type="caution">
    <text evidence="1">The sequence shown here is derived from an EMBL/GenBank/DDBJ whole genome shotgun (WGS) entry which is preliminary data.</text>
</comment>
<accession>A0ACB9IWE0</accession>
<keyword evidence="2" id="KW-1185">Reference proteome</keyword>